<evidence type="ECO:0000313" key="4">
    <source>
        <dbReference type="Proteomes" id="UP000479639"/>
    </source>
</evidence>
<evidence type="ECO:0000256" key="1">
    <source>
        <dbReference type="SAM" id="Phobius"/>
    </source>
</evidence>
<dbReference type="Pfam" id="PF13240">
    <property type="entry name" value="Zn_Ribbon_1"/>
    <property type="match status" value="1"/>
</dbReference>
<proteinExistence type="predicted"/>
<protein>
    <submittedName>
        <fullName evidence="3">Zinc ribbon domain-containing protein</fullName>
    </submittedName>
</protein>
<gene>
    <name evidence="3" type="ORF">F8D48_08885</name>
</gene>
<evidence type="ECO:0000313" key="3">
    <source>
        <dbReference type="EMBL" id="KAB1643345.1"/>
    </source>
</evidence>
<dbReference type="AlphaFoldDB" id="A0A7C8BU45"/>
<keyword evidence="1" id="KW-1133">Transmembrane helix</keyword>
<organism evidence="3 4">
    <name type="scientific">Adlercreutzia muris</name>
    <dbReference type="NCBI Taxonomy" id="1796610"/>
    <lineage>
        <taxon>Bacteria</taxon>
        <taxon>Bacillati</taxon>
        <taxon>Actinomycetota</taxon>
        <taxon>Coriobacteriia</taxon>
        <taxon>Eggerthellales</taxon>
        <taxon>Eggerthellaceae</taxon>
        <taxon>Adlercreutzia</taxon>
    </lineage>
</organism>
<dbReference type="InterPro" id="IPR026870">
    <property type="entry name" value="Zinc_ribbon_dom"/>
</dbReference>
<reference evidence="3 4" key="1">
    <citation type="submission" date="2019-09" db="EMBL/GenBank/DDBJ databases">
        <title>Whole genome shotgun sequencing (WGS) of Ellagibacter isourolithinifaciens DSM 104140(T) and Adlercreutzia muris DSM 29508(T).</title>
        <authorList>
            <person name="Stoll D.A."/>
            <person name="Danylec N."/>
            <person name="Huch M."/>
        </authorList>
    </citation>
    <scope>NUCLEOTIDE SEQUENCE [LARGE SCALE GENOMIC DNA]</scope>
    <source>
        <strain evidence="3 4">DSM 29508</strain>
    </source>
</reference>
<feature type="transmembrane region" description="Helical" evidence="1">
    <location>
        <begin position="58"/>
        <end position="78"/>
    </location>
</feature>
<name>A0A7C8BU45_9ACTN</name>
<keyword evidence="1" id="KW-0472">Membrane</keyword>
<keyword evidence="4" id="KW-1185">Reference proteome</keyword>
<feature type="domain" description="Zinc-ribbon" evidence="2">
    <location>
        <begin position="2"/>
        <end position="22"/>
    </location>
</feature>
<keyword evidence="1" id="KW-0812">Transmembrane</keyword>
<dbReference type="EMBL" id="WAJS01000028">
    <property type="protein sequence ID" value="KAB1643345.1"/>
    <property type="molecule type" value="Genomic_DNA"/>
</dbReference>
<sequence length="113" mass="11968">MFCKQCGTQLPGGSRFCAACGEDLGGSAGSVGVAAVLGNSEAAAKEAERAETKSTMKVAIIAVVIIGLIILSLTQFHVCDFCEETFWGPGYDNAEYDVHICNDCAENYHWLGL</sequence>
<accession>A0A7C8BU45</accession>
<dbReference type="Proteomes" id="UP000479639">
    <property type="component" value="Unassembled WGS sequence"/>
</dbReference>
<comment type="caution">
    <text evidence="3">The sequence shown here is derived from an EMBL/GenBank/DDBJ whole genome shotgun (WGS) entry which is preliminary data.</text>
</comment>
<evidence type="ECO:0000259" key="2">
    <source>
        <dbReference type="Pfam" id="PF13240"/>
    </source>
</evidence>
<dbReference type="RefSeq" id="WP_151431346.1">
    <property type="nucleotide sequence ID" value="NZ_JANJZI010000016.1"/>
</dbReference>